<feature type="region of interest" description="Disordered" evidence="1">
    <location>
        <begin position="36"/>
        <end position="59"/>
    </location>
</feature>
<name>A0A8J8NNY6_HALGN</name>
<dbReference type="EMBL" id="RRYP01011123">
    <property type="protein sequence ID" value="TNV77940.1"/>
    <property type="molecule type" value="Genomic_DNA"/>
</dbReference>
<organism evidence="3 4">
    <name type="scientific">Halteria grandinella</name>
    <dbReference type="NCBI Taxonomy" id="5974"/>
    <lineage>
        <taxon>Eukaryota</taxon>
        <taxon>Sar</taxon>
        <taxon>Alveolata</taxon>
        <taxon>Ciliophora</taxon>
        <taxon>Intramacronucleata</taxon>
        <taxon>Spirotrichea</taxon>
        <taxon>Stichotrichia</taxon>
        <taxon>Sporadotrichida</taxon>
        <taxon>Halteriidae</taxon>
        <taxon>Halteria</taxon>
    </lineage>
</organism>
<evidence type="ECO:0000313" key="3">
    <source>
        <dbReference type="EMBL" id="TNV77940.1"/>
    </source>
</evidence>
<feature type="transmembrane region" description="Helical" evidence="2">
    <location>
        <begin position="77"/>
        <end position="100"/>
    </location>
</feature>
<feature type="compositionally biased region" description="Basic and acidic residues" evidence="1">
    <location>
        <begin position="36"/>
        <end position="46"/>
    </location>
</feature>
<keyword evidence="4" id="KW-1185">Reference proteome</keyword>
<keyword evidence="2" id="KW-0472">Membrane</keyword>
<evidence type="ECO:0000256" key="2">
    <source>
        <dbReference type="SAM" id="Phobius"/>
    </source>
</evidence>
<feature type="transmembrane region" description="Helical" evidence="2">
    <location>
        <begin position="158"/>
        <end position="177"/>
    </location>
</feature>
<dbReference type="Proteomes" id="UP000785679">
    <property type="component" value="Unassembled WGS sequence"/>
</dbReference>
<sequence>MKRYSRQDAIILFKNTCESMKQQSVDEITTRLVIPDEEKESDHEDSQSDSGSDGSDSAINFTTDLSVPKRRVYIQTAVAISLDIAVIAMIFALLGAYYYGDTKAHIIWKFVLTVDILLFFVEIRLRLTHLYGYSIAQYPQRVSSYFERTKIRNADRTAFTLILLIEVVKTAALIAINKSLQSSRTEHRLIVWTVIADAAFLIFWIAFTTEKTYKRYPRRYGMKQGGFVGGKLVISNHHSVDLEAIDQAIEEFENEAAKIQDYTDDVNIKIDIAQDNANVNYENKQGSSPYMKGGSFFTGSTLASSMVDNEEGSSPAKPQDQVMRVSRAQTMGKQKLLVDLNHKEGAQHEGIRVSQSEVSKLTLTKQSSIN</sequence>
<evidence type="ECO:0000313" key="4">
    <source>
        <dbReference type="Proteomes" id="UP000785679"/>
    </source>
</evidence>
<feature type="transmembrane region" description="Helical" evidence="2">
    <location>
        <begin position="106"/>
        <end position="125"/>
    </location>
</feature>
<protein>
    <submittedName>
        <fullName evidence="3">Uncharacterized protein</fullName>
    </submittedName>
</protein>
<proteinExistence type="predicted"/>
<feature type="compositionally biased region" description="Low complexity" evidence="1">
    <location>
        <begin position="48"/>
        <end position="57"/>
    </location>
</feature>
<keyword evidence="2" id="KW-1133">Transmembrane helix</keyword>
<reference evidence="3" key="1">
    <citation type="submission" date="2019-06" db="EMBL/GenBank/DDBJ databases">
        <authorList>
            <person name="Zheng W."/>
        </authorList>
    </citation>
    <scope>NUCLEOTIDE SEQUENCE</scope>
    <source>
        <strain evidence="3">QDHG01</strain>
    </source>
</reference>
<keyword evidence="2" id="KW-0812">Transmembrane</keyword>
<accession>A0A8J8NNY6</accession>
<feature type="transmembrane region" description="Helical" evidence="2">
    <location>
        <begin position="189"/>
        <end position="209"/>
    </location>
</feature>
<evidence type="ECO:0000256" key="1">
    <source>
        <dbReference type="SAM" id="MobiDB-lite"/>
    </source>
</evidence>
<dbReference type="AlphaFoldDB" id="A0A8J8NNY6"/>
<gene>
    <name evidence="3" type="ORF">FGO68_gene13527</name>
</gene>
<comment type="caution">
    <text evidence="3">The sequence shown here is derived from an EMBL/GenBank/DDBJ whole genome shotgun (WGS) entry which is preliminary data.</text>
</comment>